<evidence type="ECO:0000256" key="1">
    <source>
        <dbReference type="ARBA" id="ARBA00002291"/>
    </source>
</evidence>
<dbReference type="PANTHER" id="PTHR43479:SF11">
    <property type="entry name" value="ACREF_ENVCD OPERON REPRESSOR-RELATED"/>
    <property type="match status" value="1"/>
</dbReference>
<evidence type="ECO:0000256" key="6">
    <source>
        <dbReference type="ARBA" id="ARBA00023125"/>
    </source>
</evidence>
<keyword evidence="5" id="KW-0805">Transcription regulation</keyword>
<dbReference type="InterPro" id="IPR009057">
    <property type="entry name" value="Homeodomain-like_sf"/>
</dbReference>
<proteinExistence type="predicted"/>
<dbReference type="AlphaFoldDB" id="A0A4R2H0K6"/>
<dbReference type="InterPro" id="IPR001647">
    <property type="entry name" value="HTH_TetR"/>
</dbReference>
<evidence type="ECO:0000313" key="14">
    <source>
        <dbReference type="Proteomes" id="UP000622648"/>
    </source>
</evidence>
<reference evidence="14" key="2">
    <citation type="journal article" date="2019" name="Int. J. Syst. Evol. Microbiol.">
        <title>The Global Catalogue of Microorganisms (GCM) 10K type strain sequencing project: providing services to taxonomists for standard genome sequencing and annotation.</title>
        <authorList>
            <consortium name="The Broad Institute Genomics Platform"/>
            <consortium name="The Broad Institute Genome Sequencing Center for Infectious Disease"/>
            <person name="Wu L."/>
            <person name="Ma J."/>
        </authorList>
    </citation>
    <scope>NUCLEOTIDE SEQUENCE [LARGE SCALE GENOMIC DNA]</scope>
    <source>
        <strain evidence="14">CGMCC 1.15644</strain>
    </source>
</reference>
<dbReference type="InterPro" id="IPR036271">
    <property type="entry name" value="Tet_transcr_reg_TetR-rel_C_sf"/>
</dbReference>
<reference evidence="11" key="4">
    <citation type="submission" date="2024-05" db="EMBL/GenBank/DDBJ databases">
        <authorList>
            <person name="Sun Q."/>
            <person name="Zhou Y."/>
        </authorList>
    </citation>
    <scope>NUCLEOTIDE SEQUENCE</scope>
    <source>
        <strain evidence="11">CGMCC 1.15644</strain>
    </source>
</reference>
<dbReference type="SUPFAM" id="SSF48498">
    <property type="entry name" value="Tetracyclin repressor-like, C-terminal domain"/>
    <property type="match status" value="1"/>
</dbReference>
<dbReference type="EMBL" id="BMJO01000012">
    <property type="protein sequence ID" value="GGE71040.1"/>
    <property type="molecule type" value="Genomic_DNA"/>
</dbReference>
<evidence type="ECO:0000256" key="8">
    <source>
        <dbReference type="ARBA" id="ARBA00030200"/>
    </source>
</evidence>
<evidence type="ECO:0000259" key="10">
    <source>
        <dbReference type="PROSITE" id="PS50977"/>
    </source>
</evidence>
<evidence type="ECO:0000256" key="9">
    <source>
        <dbReference type="PROSITE-ProRule" id="PRU00335"/>
    </source>
</evidence>
<organism evidence="12 13">
    <name type="scientific">Pedobacter psychrotolerans</name>
    <dbReference type="NCBI Taxonomy" id="1843235"/>
    <lineage>
        <taxon>Bacteria</taxon>
        <taxon>Pseudomonadati</taxon>
        <taxon>Bacteroidota</taxon>
        <taxon>Sphingobacteriia</taxon>
        <taxon>Sphingobacteriales</taxon>
        <taxon>Sphingobacteriaceae</taxon>
        <taxon>Pedobacter</taxon>
    </lineage>
</organism>
<comment type="subunit">
    <text evidence="2">Homodimer.</text>
</comment>
<evidence type="ECO:0000256" key="2">
    <source>
        <dbReference type="ARBA" id="ARBA00011738"/>
    </source>
</evidence>
<evidence type="ECO:0000313" key="11">
    <source>
        <dbReference type="EMBL" id="GGE71040.1"/>
    </source>
</evidence>
<dbReference type="Proteomes" id="UP000295684">
    <property type="component" value="Unassembled WGS sequence"/>
</dbReference>
<dbReference type="InterPro" id="IPR050624">
    <property type="entry name" value="HTH-type_Tx_Regulator"/>
</dbReference>
<evidence type="ECO:0000313" key="12">
    <source>
        <dbReference type="EMBL" id="TCO17764.1"/>
    </source>
</evidence>
<reference evidence="12 13" key="3">
    <citation type="submission" date="2019-03" db="EMBL/GenBank/DDBJ databases">
        <title>Genomic Encyclopedia of Type Strains, Phase IV (KMG-IV): sequencing the most valuable type-strain genomes for metagenomic binning, comparative biology and taxonomic classification.</title>
        <authorList>
            <person name="Goeker M."/>
        </authorList>
    </citation>
    <scope>NUCLEOTIDE SEQUENCE [LARGE SCALE GENOMIC DNA]</scope>
    <source>
        <strain evidence="12 13">DSM 103236</strain>
    </source>
</reference>
<comment type="function">
    <text evidence="1">Represses transcription of the icaADBC operon necessary for biofilm production.</text>
</comment>
<dbReference type="OrthoDB" id="7618612at2"/>
<name>A0A4R2H0K6_9SPHI</name>
<keyword evidence="7" id="KW-0804">Transcription</keyword>
<comment type="caution">
    <text evidence="12">The sequence shown here is derived from an EMBL/GenBank/DDBJ whole genome shotgun (WGS) entry which is preliminary data.</text>
</comment>
<dbReference type="EMBL" id="SLWO01000013">
    <property type="protein sequence ID" value="TCO17764.1"/>
    <property type="molecule type" value="Genomic_DNA"/>
</dbReference>
<keyword evidence="14" id="KW-1185">Reference proteome</keyword>
<dbReference type="PROSITE" id="PS50977">
    <property type="entry name" value="HTH_TETR_2"/>
    <property type="match status" value="1"/>
</dbReference>
<gene>
    <name evidence="12" type="ORF">EV200_11336</name>
    <name evidence="11" type="ORF">GCM10011413_42230</name>
</gene>
<dbReference type="Pfam" id="PF18665">
    <property type="entry name" value="TetR_C_37"/>
    <property type="match status" value="1"/>
</dbReference>
<keyword evidence="6 9" id="KW-0238">DNA-binding</keyword>
<dbReference type="RefSeq" id="WP_132536514.1">
    <property type="nucleotide sequence ID" value="NZ_BMJO01000012.1"/>
</dbReference>
<evidence type="ECO:0000256" key="4">
    <source>
        <dbReference type="ARBA" id="ARBA00022491"/>
    </source>
</evidence>
<protein>
    <recommendedName>
        <fullName evidence="3">Biofilm operon icaADBC HTH-type negative transcriptional regulator IcaR</fullName>
    </recommendedName>
    <alternativeName>
        <fullName evidence="8">Intercellular adhesion protein R</fullName>
    </alternativeName>
</protein>
<feature type="domain" description="HTH tetR-type" evidence="10">
    <location>
        <begin position="8"/>
        <end position="68"/>
    </location>
</feature>
<sequence length="198" mass="23514">MGRKSLKESQQKKIIQAFYDMAKREGIENISFGKIAKELDMNQSLIVHYFANKEEMLFGLIDLIITSYQNIYDIKLKLDDPLVKLTSVLNNIFSRKWDVYVDDSIFYNCYALTFRNEKIRTHFRELHVLLRKWLEKLIQDCIDQKMIVIQDAEEAADIIFVISDGAYYYLSMIDDQELYIKHLDRYKREAFKVLGLSL</sequence>
<dbReference type="Proteomes" id="UP000622648">
    <property type="component" value="Unassembled WGS sequence"/>
</dbReference>
<evidence type="ECO:0000256" key="5">
    <source>
        <dbReference type="ARBA" id="ARBA00023015"/>
    </source>
</evidence>
<evidence type="ECO:0000313" key="13">
    <source>
        <dbReference type="Proteomes" id="UP000295684"/>
    </source>
</evidence>
<dbReference type="PANTHER" id="PTHR43479">
    <property type="entry name" value="ACREF/ENVCD OPERON REPRESSOR-RELATED"/>
    <property type="match status" value="1"/>
</dbReference>
<reference evidence="11" key="1">
    <citation type="journal article" date="2014" name="Int. J. Syst. Evol. Microbiol.">
        <title>Complete genome of a new Firmicutes species belonging to the dominant human colonic microbiota ('Ruminococcus bicirculans') reveals two chromosomes and a selective capacity to utilize plant glucans.</title>
        <authorList>
            <consortium name="NISC Comparative Sequencing Program"/>
            <person name="Wegmann U."/>
            <person name="Louis P."/>
            <person name="Goesmann A."/>
            <person name="Henrissat B."/>
            <person name="Duncan S.H."/>
            <person name="Flint H.J."/>
        </authorList>
    </citation>
    <scope>NUCLEOTIDE SEQUENCE</scope>
    <source>
        <strain evidence="11">CGMCC 1.15644</strain>
    </source>
</reference>
<dbReference type="Pfam" id="PF00440">
    <property type="entry name" value="TetR_N"/>
    <property type="match status" value="1"/>
</dbReference>
<dbReference type="InterPro" id="IPR041646">
    <property type="entry name" value="IcaR_C"/>
</dbReference>
<feature type="DNA-binding region" description="H-T-H motif" evidence="9">
    <location>
        <begin position="31"/>
        <end position="50"/>
    </location>
</feature>
<evidence type="ECO:0000256" key="7">
    <source>
        <dbReference type="ARBA" id="ARBA00023163"/>
    </source>
</evidence>
<dbReference type="GO" id="GO:0003677">
    <property type="term" value="F:DNA binding"/>
    <property type="evidence" value="ECO:0007669"/>
    <property type="project" value="UniProtKB-UniRule"/>
</dbReference>
<dbReference type="Gene3D" id="1.10.357.10">
    <property type="entry name" value="Tetracycline Repressor, domain 2"/>
    <property type="match status" value="1"/>
</dbReference>
<evidence type="ECO:0000256" key="3">
    <source>
        <dbReference type="ARBA" id="ARBA00014341"/>
    </source>
</evidence>
<keyword evidence="4" id="KW-0678">Repressor</keyword>
<dbReference type="SUPFAM" id="SSF46689">
    <property type="entry name" value="Homeodomain-like"/>
    <property type="match status" value="1"/>
</dbReference>
<accession>A0A4R2H0K6</accession>